<gene>
    <name evidence="4" type="ORF">B7463_g2646</name>
</gene>
<dbReference type="InterPro" id="IPR036291">
    <property type="entry name" value="NAD(P)-bd_dom_sf"/>
</dbReference>
<evidence type="ECO:0000256" key="2">
    <source>
        <dbReference type="ARBA" id="ARBA00023002"/>
    </source>
</evidence>
<keyword evidence="5" id="KW-1185">Reference proteome</keyword>
<sequence>MDLYSRYQFTKIIRHDVYASLDPENPLLSVTGQTVLITGGGSGIGLATAKYYARAGAKAIILAARSGDALAQAKAELQGINTALDIHVVPTDVSSKDDVVALWNYVEKAVGNVDILINNAGRPGNGTKIGGGNADAWISTIQTNVLGTYMVTEAYVASLAKAGSTGGTIIFISSQLAFETFPGGSSYSISKLALVKLSEFIHSEHPNIRVFSVHPGIIPTAMGKAFGGAAKDTVELAAGMNLYLASPKADYLRGRYITANWDVDELEQHQSEIQEKGLFQVRLSADYGPEGYKWNDN</sequence>
<feature type="non-terminal residue" evidence="4">
    <location>
        <position position="1"/>
    </location>
</feature>
<evidence type="ECO:0000313" key="5">
    <source>
        <dbReference type="Proteomes" id="UP000258309"/>
    </source>
</evidence>
<dbReference type="EMBL" id="NCSJ02000031">
    <property type="protein sequence ID" value="RFU33726.1"/>
    <property type="molecule type" value="Genomic_DNA"/>
</dbReference>
<dbReference type="OMA" id="PELHIYA"/>
<dbReference type="Proteomes" id="UP000258309">
    <property type="component" value="Unassembled WGS sequence"/>
</dbReference>
<dbReference type="GO" id="GO:0016491">
    <property type="term" value="F:oxidoreductase activity"/>
    <property type="evidence" value="ECO:0007669"/>
    <property type="project" value="UniProtKB-KW"/>
</dbReference>
<dbReference type="PANTHER" id="PTHR42901">
    <property type="entry name" value="ALCOHOL DEHYDROGENASE"/>
    <property type="match status" value="1"/>
</dbReference>
<evidence type="ECO:0000256" key="3">
    <source>
        <dbReference type="RuleBase" id="RU000363"/>
    </source>
</evidence>
<organism evidence="4 5">
    <name type="scientific">Scytalidium lignicola</name>
    <name type="common">Hyphomycete</name>
    <dbReference type="NCBI Taxonomy" id="5539"/>
    <lineage>
        <taxon>Eukaryota</taxon>
        <taxon>Fungi</taxon>
        <taxon>Dikarya</taxon>
        <taxon>Ascomycota</taxon>
        <taxon>Pezizomycotina</taxon>
        <taxon>Leotiomycetes</taxon>
        <taxon>Leotiomycetes incertae sedis</taxon>
        <taxon>Scytalidium</taxon>
    </lineage>
</organism>
<reference evidence="4 5" key="1">
    <citation type="submission" date="2018-05" db="EMBL/GenBank/DDBJ databases">
        <title>Draft genome sequence of Scytalidium lignicola DSM 105466, a ubiquitous saprotrophic fungus.</title>
        <authorList>
            <person name="Buettner E."/>
            <person name="Gebauer A.M."/>
            <person name="Hofrichter M."/>
            <person name="Liers C."/>
            <person name="Kellner H."/>
        </authorList>
    </citation>
    <scope>NUCLEOTIDE SEQUENCE [LARGE SCALE GENOMIC DNA]</scope>
    <source>
        <strain evidence="4 5">DSM 105466</strain>
    </source>
</reference>
<comment type="similarity">
    <text evidence="1 3">Belongs to the short-chain dehydrogenases/reductases (SDR) family.</text>
</comment>
<evidence type="ECO:0000313" key="4">
    <source>
        <dbReference type="EMBL" id="RFU33726.1"/>
    </source>
</evidence>
<accession>A0A3E2HJZ5</accession>
<dbReference type="Pfam" id="PF00106">
    <property type="entry name" value="adh_short"/>
    <property type="match status" value="1"/>
</dbReference>
<dbReference type="STRING" id="5539.A0A3E2HJZ5"/>
<dbReference type="SUPFAM" id="SSF51735">
    <property type="entry name" value="NAD(P)-binding Rossmann-fold domains"/>
    <property type="match status" value="1"/>
</dbReference>
<dbReference type="AlphaFoldDB" id="A0A3E2HJZ5"/>
<dbReference type="PANTHER" id="PTHR42901:SF1">
    <property type="entry name" value="ALCOHOL DEHYDROGENASE"/>
    <property type="match status" value="1"/>
</dbReference>
<feature type="non-terminal residue" evidence="4">
    <location>
        <position position="297"/>
    </location>
</feature>
<protein>
    <submittedName>
        <fullName evidence="4">Uncharacterized protein</fullName>
    </submittedName>
</protein>
<comment type="caution">
    <text evidence="4">The sequence shown here is derived from an EMBL/GenBank/DDBJ whole genome shotgun (WGS) entry which is preliminary data.</text>
</comment>
<dbReference type="InterPro" id="IPR002347">
    <property type="entry name" value="SDR_fam"/>
</dbReference>
<dbReference type="PRINTS" id="PR00080">
    <property type="entry name" value="SDRFAMILY"/>
</dbReference>
<dbReference type="CDD" id="cd05233">
    <property type="entry name" value="SDR_c"/>
    <property type="match status" value="1"/>
</dbReference>
<name>A0A3E2HJZ5_SCYLI</name>
<evidence type="ECO:0000256" key="1">
    <source>
        <dbReference type="ARBA" id="ARBA00006484"/>
    </source>
</evidence>
<keyword evidence="2" id="KW-0560">Oxidoreductase</keyword>
<dbReference type="Gene3D" id="3.40.50.720">
    <property type="entry name" value="NAD(P)-binding Rossmann-like Domain"/>
    <property type="match status" value="1"/>
</dbReference>
<dbReference type="PRINTS" id="PR00081">
    <property type="entry name" value="GDHRDH"/>
</dbReference>
<proteinExistence type="inferred from homology"/>
<dbReference type="OrthoDB" id="1933717at2759"/>